<dbReference type="EMBL" id="CP111018">
    <property type="protein sequence ID" value="WAR10924.1"/>
    <property type="molecule type" value="Genomic_DNA"/>
</dbReference>
<organism evidence="2 3">
    <name type="scientific">Mya arenaria</name>
    <name type="common">Soft-shell clam</name>
    <dbReference type="NCBI Taxonomy" id="6604"/>
    <lineage>
        <taxon>Eukaryota</taxon>
        <taxon>Metazoa</taxon>
        <taxon>Spiralia</taxon>
        <taxon>Lophotrochozoa</taxon>
        <taxon>Mollusca</taxon>
        <taxon>Bivalvia</taxon>
        <taxon>Autobranchia</taxon>
        <taxon>Heteroconchia</taxon>
        <taxon>Euheterodonta</taxon>
        <taxon>Imparidentia</taxon>
        <taxon>Neoheterodontei</taxon>
        <taxon>Myida</taxon>
        <taxon>Myoidea</taxon>
        <taxon>Myidae</taxon>
        <taxon>Mya</taxon>
    </lineage>
</organism>
<name>A0ABY7ER83_MYAAR</name>
<dbReference type="Proteomes" id="UP001164746">
    <property type="component" value="Chromosome 7"/>
</dbReference>
<proteinExistence type="predicted"/>
<reference evidence="2" key="1">
    <citation type="submission" date="2022-11" db="EMBL/GenBank/DDBJ databases">
        <title>Centuries of genome instability and evolution in soft-shell clam transmissible cancer (bioRxiv).</title>
        <authorList>
            <person name="Hart S.F.M."/>
            <person name="Yonemitsu M.A."/>
            <person name="Giersch R.M."/>
            <person name="Beal B.F."/>
            <person name="Arriagada G."/>
            <person name="Davis B.W."/>
            <person name="Ostrander E.A."/>
            <person name="Goff S.P."/>
            <person name="Metzger M.J."/>
        </authorList>
    </citation>
    <scope>NUCLEOTIDE SEQUENCE</scope>
    <source>
        <strain evidence="2">MELC-2E11</strain>
        <tissue evidence="2">Siphon/mantle</tissue>
    </source>
</reference>
<sequence length="427" mass="51493">MHVLFRDLVANHRKRIVELERECAELRNSQLTIPFEFTPDVLMYIIQQRQLQLIKLFDKIRCQYEEKERSRNSQLTIPFEFTPDVLMYIIQQRQLQLIKLFDKIRCQYEEKERSRNSQPTHITRVYSRCVFDVYSDITDDEQQIQQDVANYTAYSNVNVWDLVANHRKRIVELERECAELRESGARWSEALAEKVKKLMETRMQLKYMEALIEKYKNNIEELEREISKSKNRTEELERENSDLIKEVWKQVQRADRQEETIHTLRDENTRQEETIHTLRDENTRQEETIHTLRKENTRYKVRNAKQKDEYCRLYSWRELHISLETPSETYISINPHRNTSLLRDNERLGENPNVIIPLFGLNVEAIDEWYNTIEVRNEQRTNDYSLVAAALIKGSDFFEGYFACCKDTTDRHLIYKAASEYTKKQRR</sequence>
<feature type="coiled-coil region" evidence="1">
    <location>
        <begin position="163"/>
        <end position="309"/>
    </location>
</feature>
<gene>
    <name evidence="2" type="ORF">MAR_036000</name>
</gene>
<keyword evidence="1" id="KW-0175">Coiled coil</keyword>
<accession>A0ABY7ER83</accession>
<protein>
    <submittedName>
        <fullName evidence="2">Uncharacterized protein</fullName>
    </submittedName>
</protein>
<keyword evidence="3" id="KW-1185">Reference proteome</keyword>
<evidence type="ECO:0000313" key="2">
    <source>
        <dbReference type="EMBL" id="WAR10924.1"/>
    </source>
</evidence>
<evidence type="ECO:0000313" key="3">
    <source>
        <dbReference type="Proteomes" id="UP001164746"/>
    </source>
</evidence>
<evidence type="ECO:0000256" key="1">
    <source>
        <dbReference type="SAM" id="Coils"/>
    </source>
</evidence>